<keyword evidence="5" id="KW-1185">Reference proteome</keyword>
<dbReference type="GO" id="GO:0016747">
    <property type="term" value="F:acyltransferase activity, transferring groups other than amino-acyl groups"/>
    <property type="evidence" value="ECO:0007669"/>
    <property type="project" value="InterPro"/>
</dbReference>
<evidence type="ECO:0000259" key="3">
    <source>
        <dbReference type="PROSITE" id="PS51186"/>
    </source>
</evidence>
<reference evidence="5" key="1">
    <citation type="submission" date="2016-10" db="EMBL/GenBank/DDBJ databases">
        <authorList>
            <person name="Varghese N."/>
            <person name="Submissions S."/>
        </authorList>
    </citation>
    <scope>NUCLEOTIDE SEQUENCE [LARGE SCALE GENOMIC DNA]</scope>
    <source>
        <strain evidence="5">DSM 123</strain>
    </source>
</reference>
<keyword evidence="1" id="KW-0808">Transferase</keyword>
<dbReference type="PANTHER" id="PTHR43072">
    <property type="entry name" value="N-ACETYLTRANSFERASE"/>
    <property type="match status" value="1"/>
</dbReference>
<keyword evidence="2" id="KW-0012">Acyltransferase</keyword>
<sequence length="168" mass="18807">MRGGNWENVMSGENKVAVGEVAREVHIRPAEADDLAWIVKLDESATGQAKPRYWQNLYESFSLNRTGCRAFLVAEINGQVVGFISGEVRDFEFGAESCGWVFALTVDPAIRVNSIGTQLFDEICRIFADAGVRKVRTMIEHENQLVIAFFRSQGLMVGRFIGMEKDLD</sequence>
<dbReference type="InterPro" id="IPR016181">
    <property type="entry name" value="Acyl_CoA_acyltransferase"/>
</dbReference>
<dbReference type="Pfam" id="PF00583">
    <property type="entry name" value="Acetyltransf_1"/>
    <property type="match status" value="1"/>
</dbReference>
<accession>A0A1H8UIN3</accession>
<protein>
    <recommendedName>
        <fullName evidence="3">N-acetyltransferase domain-containing protein</fullName>
    </recommendedName>
</protein>
<feature type="domain" description="N-acetyltransferase" evidence="3">
    <location>
        <begin position="25"/>
        <end position="168"/>
    </location>
</feature>
<evidence type="ECO:0000313" key="4">
    <source>
        <dbReference type="EMBL" id="SEP03021.1"/>
    </source>
</evidence>
<evidence type="ECO:0000256" key="1">
    <source>
        <dbReference type="ARBA" id="ARBA00022679"/>
    </source>
</evidence>
<dbReference type="Gene3D" id="3.40.630.30">
    <property type="match status" value="1"/>
</dbReference>
<dbReference type="InterPro" id="IPR000182">
    <property type="entry name" value="GNAT_dom"/>
</dbReference>
<organism evidence="4 5">
    <name type="scientific">Rhodopseudomonas pseudopalustris</name>
    <dbReference type="NCBI Taxonomy" id="1513892"/>
    <lineage>
        <taxon>Bacteria</taxon>
        <taxon>Pseudomonadati</taxon>
        <taxon>Pseudomonadota</taxon>
        <taxon>Alphaproteobacteria</taxon>
        <taxon>Hyphomicrobiales</taxon>
        <taxon>Nitrobacteraceae</taxon>
        <taxon>Rhodopseudomonas</taxon>
    </lineage>
</organism>
<proteinExistence type="predicted"/>
<dbReference type="EMBL" id="FODT01000007">
    <property type="protein sequence ID" value="SEP03021.1"/>
    <property type="molecule type" value="Genomic_DNA"/>
</dbReference>
<dbReference type="SUPFAM" id="SSF55729">
    <property type="entry name" value="Acyl-CoA N-acyltransferases (Nat)"/>
    <property type="match status" value="1"/>
</dbReference>
<dbReference type="AlphaFoldDB" id="A0A1H8UIN3"/>
<evidence type="ECO:0000313" key="5">
    <source>
        <dbReference type="Proteomes" id="UP000199615"/>
    </source>
</evidence>
<gene>
    <name evidence="4" type="ORF">SAMN05444123_10778</name>
</gene>
<name>A0A1H8UIN3_9BRAD</name>
<dbReference type="PROSITE" id="PS51186">
    <property type="entry name" value="GNAT"/>
    <property type="match status" value="1"/>
</dbReference>
<dbReference type="RefSeq" id="WP_011501949.1">
    <property type="nucleotide sequence ID" value="NZ_FODT01000007.1"/>
</dbReference>
<evidence type="ECO:0000256" key="2">
    <source>
        <dbReference type="ARBA" id="ARBA00023315"/>
    </source>
</evidence>
<dbReference type="PANTHER" id="PTHR43072:SF23">
    <property type="entry name" value="UPF0039 PROTEIN C11D3.02C"/>
    <property type="match status" value="1"/>
</dbReference>
<dbReference type="Proteomes" id="UP000199615">
    <property type="component" value="Unassembled WGS sequence"/>
</dbReference>
<dbReference type="CDD" id="cd04301">
    <property type="entry name" value="NAT_SF"/>
    <property type="match status" value="1"/>
</dbReference>